<evidence type="ECO:0000256" key="3">
    <source>
        <dbReference type="ARBA" id="ARBA00022741"/>
    </source>
</evidence>
<organism evidence="6 7">
    <name type="scientific">Aspergillus terreus (strain NIH 2624 / FGSC A1156)</name>
    <dbReference type="NCBI Taxonomy" id="341663"/>
    <lineage>
        <taxon>Eukaryota</taxon>
        <taxon>Fungi</taxon>
        <taxon>Dikarya</taxon>
        <taxon>Ascomycota</taxon>
        <taxon>Pezizomycotina</taxon>
        <taxon>Eurotiomycetes</taxon>
        <taxon>Eurotiomycetidae</taxon>
        <taxon>Eurotiales</taxon>
        <taxon>Aspergillaceae</taxon>
        <taxon>Aspergillus</taxon>
        <taxon>Aspergillus subgen. Circumdati</taxon>
    </lineage>
</organism>
<dbReference type="GO" id="GO:0009898">
    <property type="term" value="C:cytoplasmic side of plasma membrane"/>
    <property type="evidence" value="ECO:0007669"/>
    <property type="project" value="TreeGrafter"/>
</dbReference>
<dbReference type="GO" id="GO:0044539">
    <property type="term" value="P:long-chain fatty acid import into cell"/>
    <property type="evidence" value="ECO:0007669"/>
    <property type="project" value="TreeGrafter"/>
</dbReference>
<evidence type="ECO:0000256" key="4">
    <source>
        <dbReference type="ARBA" id="ARBA00022840"/>
    </source>
</evidence>
<proteinExistence type="inferred from homology"/>
<dbReference type="PROSITE" id="PS00455">
    <property type="entry name" value="AMP_BINDING"/>
    <property type="match status" value="1"/>
</dbReference>
<keyword evidence="4" id="KW-0067">ATP-binding</keyword>
<dbReference type="OMA" id="IIHELYA"/>
<evidence type="ECO:0000256" key="2">
    <source>
        <dbReference type="ARBA" id="ARBA00022598"/>
    </source>
</evidence>
<evidence type="ECO:0000313" key="7">
    <source>
        <dbReference type="Proteomes" id="UP000007963"/>
    </source>
</evidence>
<dbReference type="VEuPathDB" id="FungiDB:ATEG_00957"/>
<dbReference type="STRING" id="341663.Q0CZC7"/>
<dbReference type="eggNOG" id="KOG1179">
    <property type="taxonomic scope" value="Eukaryota"/>
</dbReference>
<gene>
    <name evidence="6" type="ORF">ATEG_00957</name>
</gene>
<dbReference type="FunFam" id="3.30.300.30:FF:000002">
    <property type="entry name" value="Long-chain fatty acid transport protein 1"/>
    <property type="match status" value="1"/>
</dbReference>
<keyword evidence="2" id="KW-0436">Ligase</keyword>
<dbReference type="Gene3D" id="3.40.50.12780">
    <property type="entry name" value="N-terminal domain of ligase-like"/>
    <property type="match status" value="1"/>
</dbReference>
<dbReference type="GO" id="GO:0004467">
    <property type="term" value="F:long-chain fatty acid-CoA ligase activity"/>
    <property type="evidence" value="ECO:0007669"/>
    <property type="project" value="TreeGrafter"/>
</dbReference>
<dbReference type="GeneID" id="4355720"/>
<dbReference type="Gene3D" id="3.30.300.30">
    <property type="match status" value="1"/>
</dbReference>
<dbReference type="AlphaFoldDB" id="Q0CZC7"/>
<dbReference type="GO" id="GO:0005777">
    <property type="term" value="C:peroxisome"/>
    <property type="evidence" value="ECO:0007669"/>
    <property type="project" value="TreeGrafter"/>
</dbReference>
<evidence type="ECO:0000313" key="6">
    <source>
        <dbReference type="EMBL" id="EAU39603.1"/>
    </source>
</evidence>
<dbReference type="GO" id="GO:0005324">
    <property type="term" value="F:long-chain fatty acid transmembrane transporter activity"/>
    <property type="evidence" value="ECO:0007669"/>
    <property type="project" value="TreeGrafter"/>
</dbReference>
<sequence>MASKSKNESKRGLKLTETETLAATALGSLALAGWLDAKFHIRNDLRTLIYGRSQRDAQNYIAEKVQQDRLLMYQILEDQVKSPAIANNVFLISAADGRTWTYKEFLQDVNKVGNWLLQELDIQKQELVALDGLNSPEYLIAWFALDSIGAAPCFINHSLTGQSLEHCIRLCEARYCLVDEQIKHLVDPVKETLDKCNIIYYSRDFFSSLKYPHTPPSPERRRSIPPDSTKILLYTSGTTGFPKAVTKAAAFELYTGRGVARYLGLRPSNRFYTCLPLFHGAAHALCVTPVIHAGCTLILGRKFSHSTFWPEVVTYQADIMQYVGELCRYLVNAKPHPLEREHKLKMAWGNGMRPDVWEPFRQRFGIPTIHELYAASDGMGAMYNPNRGEFSRHAIGVRGLLWNVINGSREKMVKIDVDTQEIIRDPKTGFATECPRGVPGETIHWVDPANPYAQFEGYYKNQEATNKRFIRDVFKKGDMWFRSGDMMRQDSNGCVYFVDRLGDTYRWKSENVSTNEVSDLLGQFPGIAECNVYGVLVPNADGRAGCAAIVFSDGLTADAFDFKGLAEHSLRRMPRYAVPIFLRITHALGYTSTMKLQKGKLRQEGCDVAKAEASGDTMYWLPPNATTYVPFTQEAYQKVKSGEIQL</sequence>
<keyword evidence="3" id="KW-0547">Nucleotide-binding</keyword>
<dbReference type="InterPro" id="IPR045851">
    <property type="entry name" value="AMP-bd_C_sf"/>
</dbReference>
<reference evidence="7" key="1">
    <citation type="submission" date="2005-09" db="EMBL/GenBank/DDBJ databases">
        <title>Annotation of the Aspergillus terreus NIH2624 genome.</title>
        <authorList>
            <person name="Birren B.W."/>
            <person name="Lander E.S."/>
            <person name="Galagan J.E."/>
            <person name="Nusbaum C."/>
            <person name="Devon K."/>
            <person name="Henn M."/>
            <person name="Ma L.-J."/>
            <person name="Jaffe D.B."/>
            <person name="Butler J."/>
            <person name="Alvarez P."/>
            <person name="Gnerre S."/>
            <person name="Grabherr M."/>
            <person name="Kleber M."/>
            <person name="Mauceli E.W."/>
            <person name="Brockman W."/>
            <person name="Rounsley S."/>
            <person name="Young S.K."/>
            <person name="LaButti K."/>
            <person name="Pushparaj V."/>
            <person name="DeCaprio D."/>
            <person name="Crawford M."/>
            <person name="Koehrsen M."/>
            <person name="Engels R."/>
            <person name="Montgomery P."/>
            <person name="Pearson M."/>
            <person name="Howarth C."/>
            <person name="Larson L."/>
            <person name="Luoma S."/>
            <person name="White J."/>
            <person name="Alvarado L."/>
            <person name="Kodira C.D."/>
            <person name="Zeng Q."/>
            <person name="Oleary S."/>
            <person name="Yandava C."/>
            <person name="Denning D.W."/>
            <person name="Nierman W.C."/>
            <person name="Milne T."/>
            <person name="Madden K."/>
        </authorList>
    </citation>
    <scope>NUCLEOTIDE SEQUENCE [LARGE SCALE GENOMIC DNA]</scope>
    <source>
        <strain evidence="7">NIH 2624 / FGSC A1156</strain>
    </source>
</reference>
<name>Q0CZC7_ASPTN</name>
<dbReference type="InterPro" id="IPR042099">
    <property type="entry name" value="ANL_N_sf"/>
</dbReference>
<dbReference type="EMBL" id="CH476594">
    <property type="protein sequence ID" value="EAU39603.1"/>
    <property type="molecule type" value="Genomic_DNA"/>
</dbReference>
<protein>
    <submittedName>
        <fullName evidence="6">Fatty acid transporter protein</fullName>
    </submittedName>
</protein>
<dbReference type="Pfam" id="PF00501">
    <property type="entry name" value="AMP-binding"/>
    <property type="match status" value="1"/>
</dbReference>
<dbReference type="RefSeq" id="XP_001211043.1">
    <property type="nucleotide sequence ID" value="XM_001211043.1"/>
</dbReference>
<dbReference type="GO" id="GO:0005811">
    <property type="term" value="C:lipid droplet"/>
    <property type="evidence" value="ECO:0007669"/>
    <property type="project" value="TreeGrafter"/>
</dbReference>
<dbReference type="InterPro" id="IPR020845">
    <property type="entry name" value="AMP-binding_CS"/>
</dbReference>
<comment type="similarity">
    <text evidence="1">Belongs to the ATP-dependent AMP-binding enzyme family.</text>
</comment>
<feature type="domain" description="AMP-dependent synthetase/ligase" evidence="5">
    <location>
        <begin position="88"/>
        <end position="396"/>
    </location>
</feature>
<dbReference type="PANTHER" id="PTHR43107:SF15">
    <property type="entry name" value="FATTY ACID TRANSPORT PROTEIN 3, ISOFORM A"/>
    <property type="match status" value="1"/>
</dbReference>
<dbReference type="HOGENOM" id="CLU_000022_46_3_1"/>
<dbReference type="OrthoDB" id="10253869at2759"/>
<accession>Q0CZC7</accession>
<dbReference type="GO" id="GO:0005524">
    <property type="term" value="F:ATP binding"/>
    <property type="evidence" value="ECO:0007669"/>
    <property type="project" value="UniProtKB-KW"/>
</dbReference>
<dbReference type="PANTHER" id="PTHR43107">
    <property type="entry name" value="LONG-CHAIN FATTY ACID TRANSPORT PROTEIN"/>
    <property type="match status" value="1"/>
</dbReference>
<evidence type="ECO:0000259" key="5">
    <source>
        <dbReference type="Pfam" id="PF00501"/>
    </source>
</evidence>
<dbReference type="Proteomes" id="UP000007963">
    <property type="component" value="Unassembled WGS sequence"/>
</dbReference>
<dbReference type="InterPro" id="IPR000873">
    <property type="entry name" value="AMP-dep_synth/lig_dom"/>
</dbReference>
<dbReference type="SUPFAM" id="SSF56801">
    <property type="entry name" value="Acetyl-CoA synthetase-like"/>
    <property type="match status" value="1"/>
</dbReference>
<evidence type="ECO:0000256" key="1">
    <source>
        <dbReference type="ARBA" id="ARBA00006432"/>
    </source>
</evidence>